<proteinExistence type="predicted"/>
<comment type="caution">
    <text evidence="3">The sequence shown here is derived from an EMBL/GenBank/DDBJ whole genome shotgun (WGS) entry which is preliminary data.</text>
</comment>
<dbReference type="GO" id="GO:0016491">
    <property type="term" value="F:oxidoreductase activity"/>
    <property type="evidence" value="ECO:0007669"/>
    <property type="project" value="UniProtKB-KW"/>
</dbReference>
<dbReference type="STRING" id="1105367.CG50_00735"/>
<dbReference type="Pfam" id="PF13510">
    <property type="entry name" value="Fer2_4"/>
    <property type="match status" value="1"/>
</dbReference>
<dbReference type="SUPFAM" id="SSF54292">
    <property type="entry name" value="2Fe-2S ferredoxin-like"/>
    <property type="match status" value="1"/>
</dbReference>
<name>A0A086XXS4_9RHOB</name>
<evidence type="ECO:0000313" key="4">
    <source>
        <dbReference type="Proteomes" id="UP000028824"/>
    </source>
</evidence>
<feature type="domain" description="2Fe-2S ferredoxin-type" evidence="2">
    <location>
        <begin position="10"/>
        <end position="92"/>
    </location>
</feature>
<evidence type="ECO:0000259" key="2">
    <source>
        <dbReference type="PROSITE" id="PS51085"/>
    </source>
</evidence>
<dbReference type="AlphaFoldDB" id="A0A086XXS4"/>
<dbReference type="eggNOG" id="COG3383">
    <property type="taxonomic scope" value="Bacteria"/>
</dbReference>
<keyword evidence="1" id="KW-0560">Oxidoreductase</keyword>
<dbReference type="GO" id="GO:0051536">
    <property type="term" value="F:iron-sulfur cluster binding"/>
    <property type="evidence" value="ECO:0007669"/>
    <property type="project" value="InterPro"/>
</dbReference>
<accession>A0A086XXS4</accession>
<reference evidence="3 4" key="1">
    <citation type="submission" date="2014-03" db="EMBL/GenBank/DDBJ databases">
        <title>Genome of Paenirhodobacter enshiensis DW2-9.</title>
        <authorList>
            <person name="Wang D."/>
            <person name="Wang G."/>
        </authorList>
    </citation>
    <scope>NUCLEOTIDE SEQUENCE [LARGE SCALE GENOMIC DNA]</scope>
    <source>
        <strain evidence="3 4">DW2-9</strain>
    </source>
</reference>
<dbReference type="OrthoDB" id="573392at2"/>
<sequence>MPKRIETGGATVTFTFDGRPVTAIAGDSVASALAAAGITRLRDSVVSGAPRGIHCMMGACFDCLVEIDGIPNRQACMTLAAEGMTVRAQQGAVSVSEGGRA</sequence>
<gene>
    <name evidence="3" type="ORF">CG50_00735</name>
</gene>
<dbReference type="RefSeq" id="WP_036637006.1">
    <property type="nucleotide sequence ID" value="NZ_JFZB01000012.1"/>
</dbReference>
<dbReference type="InterPro" id="IPR042204">
    <property type="entry name" value="2Fe-2S-bd_N"/>
</dbReference>
<dbReference type="Gene3D" id="3.10.20.440">
    <property type="entry name" value="2Fe-2S iron-sulphur cluster binding domain, sarcosine oxidase, alpha subunit, N-terminal domain"/>
    <property type="match status" value="1"/>
</dbReference>
<organism evidence="3 4">
    <name type="scientific">Paenirhodobacter enshiensis</name>
    <dbReference type="NCBI Taxonomy" id="1105367"/>
    <lineage>
        <taxon>Bacteria</taxon>
        <taxon>Pseudomonadati</taxon>
        <taxon>Pseudomonadota</taxon>
        <taxon>Alphaproteobacteria</taxon>
        <taxon>Rhodobacterales</taxon>
        <taxon>Rhodobacter group</taxon>
        <taxon>Paenirhodobacter</taxon>
    </lineage>
</organism>
<keyword evidence="4" id="KW-1185">Reference proteome</keyword>
<protein>
    <submittedName>
        <fullName evidence="3">Sarcosine oxidase</fullName>
    </submittedName>
</protein>
<dbReference type="Proteomes" id="UP000028824">
    <property type="component" value="Unassembled WGS sequence"/>
</dbReference>
<dbReference type="InterPro" id="IPR001041">
    <property type="entry name" value="2Fe-2S_ferredoxin-type"/>
</dbReference>
<dbReference type="InterPro" id="IPR036010">
    <property type="entry name" value="2Fe-2S_ferredoxin-like_sf"/>
</dbReference>
<evidence type="ECO:0000256" key="1">
    <source>
        <dbReference type="ARBA" id="ARBA00023002"/>
    </source>
</evidence>
<dbReference type="PROSITE" id="PS51085">
    <property type="entry name" value="2FE2S_FER_2"/>
    <property type="match status" value="1"/>
</dbReference>
<dbReference type="EMBL" id="JFZB01000012">
    <property type="protein sequence ID" value="KFI26824.1"/>
    <property type="molecule type" value="Genomic_DNA"/>
</dbReference>
<evidence type="ECO:0000313" key="3">
    <source>
        <dbReference type="EMBL" id="KFI26824.1"/>
    </source>
</evidence>